<dbReference type="AntiFam" id="ANF00248">
    <property type="entry name" value="Shadow ORF (opposite ppsD)"/>
</dbReference>
<organism evidence="2">
    <name type="scientific">Mycobacterium riyadhense</name>
    <dbReference type="NCBI Taxonomy" id="486698"/>
    <lineage>
        <taxon>Bacteria</taxon>
        <taxon>Bacillati</taxon>
        <taxon>Actinomycetota</taxon>
        <taxon>Actinomycetes</taxon>
        <taxon>Mycobacteriales</taxon>
        <taxon>Mycobacteriaceae</taxon>
        <taxon>Mycobacterium</taxon>
    </lineage>
</organism>
<feature type="compositionally biased region" description="Basic residues" evidence="1">
    <location>
        <begin position="241"/>
        <end position="259"/>
    </location>
</feature>
<accession>A0A653F226</accession>
<name>A0A653F226_9MYCO</name>
<proteinExistence type="predicted"/>
<feature type="region of interest" description="Disordered" evidence="1">
    <location>
        <begin position="176"/>
        <end position="259"/>
    </location>
</feature>
<protein>
    <submittedName>
        <fullName evidence="2">Uncharacterized protein</fullName>
    </submittedName>
</protein>
<gene>
    <name evidence="2" type="ORF">BIN_B_05265</name>
</gene>
<reference evidence="2" key="1">
    <citation type="submission" date="2019-05" db="EMBL/GenBank/DDBJ databases">
        <authorList>
            <person name="Naeem R."/>
            <person name="Antony C."/>
            <person name="Guan Q."/>
        </authorList>
    </citation>
    <scope>NUCLEOTIDE SEQUENCE</scope>
    <source>
        <strain evidence="2">2</strain>
    </source>
</reference>
<dbReference type="EMBL" id="LR589174">
    <property type="protein sequence ID" value="VTP03807.1"/>
    <property type="molecule type" value="Genomic_DNA"/>
</dbReference>
<feature type="compositionally biased region" description="Polar residues" evidence="1">
    <location>
        <begin position="227"/>
        <end position="237"/>
    </location>
</feature>
<evidence type="ECO:0000313" key="2">
    <source>
        <dbReference type="EMBL" id="VTP03807.1"/>
    </source>
</evidence>
<dbReference type="AlphaFoldDB" id="A0A653F226"/>
<feature type="region of interest" description="Disordered" evidence="1">
    <location>
        <begin position="1"/>
        <end position="20"/>
    </location>
</feature>
<evidence type="ECO:0000256" key="1">
    <source>
        <dbReference type="SAM" id="MobiDB-lite"/>
    </source>
</evidence>
<sequence length="259" mass="28703">MGVGARNPKRRYAGPTYAGAGLPGLRLGEQSHLTRAPIHVRRRLIHVQRRRQHAVAHRLDHLDHSGRTGGRLGMAHIGFDRPQPQRPIRITILAVRRQNRLRLNGITQHRAGAMSLNHIHVGGPQPGRGQRQTNHSLLGWTVGSGQPVGSTVLIDRAAPNHRQHLMPIAAGIRKPLQQHQTRALGESGPVGGGGERLAPPIHRQTALTREHHQHGRGSHHGDATGQGHRTLSSTQCLTGLVHRHQRRRTRGINRHRRPF</sequence>